<evidence type="ECO:0000313" key="3">
    <source>
        <dbReference type="Proteomes" id="UP000620124"/>
    </source>
</evidence>
<dbReference type="AlphaFoldDB" id="A0A8H6YGJ1"/>
<keyword evidence="3" id="KW-1185">Reference proteome</keyword>
<evidence type="ECO:0000256" key="1">
    <source>
        <dbReference type="SAM" id="Coils"/>
    </source>
</evidence>
<accession>A0A8H6YGJ1</accession>
<dbReference type="InterPro" id="IPR032675">
    <property type="entry name" value="LRR_dom_sf"/>
</dbReference>
<dbReference type="Proteomes" id="UP000620124">
    <property type="component" value="Unassembled WGS sequence"/>
</dbReference>
<dbReference type="EMBL" id="JACAZI010000006">
    <property type="protein sequence ID" value="KAF7357891.1"/>
    <property type="molecule type" value="Genomic_DNA"/>
</dbReference>
<proteinExistence type="predicted"/>
<evidence type="ECO:0008006" key="4">
    <source>
        <dbReference type="Google" id="ProtNLM"/>
    </source>
</evidence>
<dbReference type="PANTHER" id="PTHR38926">
    <property type="entry name" value="F-BOX DOMAIN CONTAINING PROTEIN, EXPRESSED"/>
    <property type="match status" value="1"/>
</dbReference>
<dbReference type="Gene3D" id="3.80.10.10">
    <property type="entry name" value="Ribonuclease Inhibitor"/>
    <property type="match status" value="1"/>
</dbReference>
<protein>
    <recommendedName>
        <fullName evidence="4">F-box domain-containing protein</fullName>
    </recommendedName>
</protein>
<organism evidence="2 3">
    <name type="scientific">Mycena venus</name>
    <dbReference type="NCBI Taxonomy" id="2733690"/>
    <lineage>
        <taxon>Eukaryota</taxon>
        <taxon>Fungi</taxon>
        <taxon>Dikarya</taxon>
        <taxon>Basidiomycota</taxon>
        <taxon>Agaricomycotina</taxon>
        <taxon>Agaricomycetes</taxon>
        <taxon>Agaricomycetidae</taxon>
        <taxon>Agaricales</taxon>
        <taxon>Marasmiineae</taxon>
        <taxon>Mycenaceae</taxon>
        <taxon>Mycena</taxon>
    </lineage>
</organism>
<dbReference type="OrthoDB" id="3221235at2759"/>
<reference evidence="2" key="1">
    <citation type="submission" date="2020-05" db="EMBL/GenBank/DDBJ databases">
        <title>Mycena genomes resolve the evolution of fungal bioluminescence.</title>
        <authorList>
            <person name="Tsai I.J."/>
        </authorList>
    </citation>
    <scope>NUCLEOTIDE SEQUENCE</scope>
    <source>
        <strain evidence="2">CCC161011</strain>
    </source>
</reference>
<dbReference type="PANTHER" id="PTHR38926:SF5">
    <property type="entry name" value="F-BOX AND LEUCINE-RICH REPEAT PROTEIN 6"/>
    <property type="match status" value="1"/>
</dbReference>
<sequence>MMSSPFASQLGTNYCPRDDELSQIKGLLNEPCLKLKSLDDEIAAMRKVLDKLTEERDALSAYVEAHEALLAPIRRLPLDILEHIFVACLPTHRNCVMSAQEAPVILGRICSLWRKISLSTPRLWCRLHIVEPTDPETSNQSNASRRLLRLEAARSWLRRSGECPLSISLESNYNSRISLPVGASFSPAKPDLFLTALIPLAARWQKIRFATPHSTLKALLCLTENDVPLLKHLEIVCFEPGDPHDTSDAGWSLAQATYYTTSGSPDLRELRLSGHETPHNSPTATSLVSSLAASPRLEIIKINSDTFTKSSLTDFLRGLPPTVQHLQITEPTHPAWHPYAGNTALDDDVLTTLATYCSTLKELIIRNCCKVSDEGLLCFIIYKNPALKRIEVEFGRVRQVDIRPNLQLFATDGLETSITYKNTLPPARFSPWQGLPDAPLHSQWDPWSASD</sequence>
<dbReference type="SUPFAM" id="SSF52047">
    <property type="entry name" value="RNI-like"/>
    <property type="match status" value="1"/>
</dbReference>
<gene>
    <name evidence="2" type="ORF">MVEN_00835300</name>
</gene>
<evidence type="ECO:0000313" key="2">
    <source>
        <dbReference type="EMBL" id="KAF7357891.1"/>
    </source>
</evidence>
<comment type="caution">
    <text evidence="2">The sequence shown here is derived from an EMBL/GenBank/DDBJ whole genome shotgun (WGS) entry which is preliminary data.</text>
</comment>
<keyword evidence="1" id="KW-0175">Coiled coil</keyword>
<feature type="coiled-coil region" evidence="1">
    <location>
        <begin position="35"/>
        <end position="69"/>
    </location>
</feature>
<name>A0A8H6YGJ1_9AGAR</name>